<accession>A0A369NEF2</accession>
<protein>
    <submittedName>
        <fullName evidence="5">Peptidase</fullName>
    </submittedName>
</protein>
<dbReference type="Proteomes" id="UP000253915">
    <property type="component" value="Unassembled WGS sequence"/>
</dbReference>
<evidence type="ECO:0000313" key="6">
    <source>
        <dbReference type="EMBL" id="RDC41503.1"/>
    </source>
</evidence>
<dbReference type="PANTHER" id="PTHR20842">
    <property type="entry name" value="PROTEASE S51 ALPHA-ASPARTYL DIPEPTIDASE"/>
    <property type="match status" value="1"/>
</dbReference>
<dbReference type="EMBL" id="PPUQ01000001">
    <property type="protein sequence ID" value="RDC41503.1"/>
    <property type="molecule type" value="Genomic_DNA"/>
</dbReference>
<comment type="caution">
    <text evidence="5">The sequence shown here is derived from an EMBL/GenBank/DDBJ whole genome shotgun (WGS) entry which is preliminary data.</text>
</comment>
<organism evidence="5 7">
    <name type="scientific">Eggerthella lenta</name>
    <name type="common">Eubacterium lentum</name>
    <dbReference type="NCBI Taxonomy" id="84112"/>
    <lineage>
        <taxon>Bacteria</taxon>
        <taxon>Bacillati</taxon>
        <taxon>Actinomycetota</taxon>
        <taxon>Coriobacteriia</taxon>
        <taxon>Eggerthellales</taxon>
        <taxon>Eggerthellaceae</taxon>
        <taxon>Eggerthella</taxon>
    </lineage>
</organism>
<sequence length="204" mass="22645">MERLLLVSMFQNVTGLLKEIEPDLEGKTVTYIPTASRVERLGFLARMSRWVLRGMGLRVDAVDVSTAPYEAMRRAFEGNDLVFIVGGNTFYLLQELRKSGADKLLCEAVRAGKLCIGESAGAIVAAPDIAYSRAMDRPDRAPDLHDFAGLSLVDFYPVPHERNRELDPAAEQIVREYAGILDVRPFDDKQAIYVEDGAARILNA</sequence>
<name>A0A369NEF2_EGGLN</name>
<dbReference type="GO" id="GO:0006508">
    <property type="term" value="P:proteolysis"/>
    <property type="evidence" value="ECO:0007669"/>
    <property type="project" value="UniProtKB-KW"/>
</dbReference>
<dbReference type="SUPFAM" id="SSF52317">
    <property type="entry name" value="Class I glutamine amidotransferase-like"/>
    <property type="match status" value="1"/>
</dbReference>
<dbReference type="Proteomes" id="UP000253857">
    <property type="component" value="Unassembled WGS sequence"/>
</dbReference>
<evidence type="ECO:0000313" key="5">
    <source>
        <dbReference type="EMBL" id="RDB88447.1"/>
    </source>
</evidence>
<evidence type="ECO:0000313" key="8">
    <source>
        <dbReference type="Proteomes" id="UP000253915"/>
    </source>
</evidence>
<dbReference type="Gene3D" id="3.40.50.880">
    <property type="match status" value="1"/>
</dbReference>
<comment type="similarity">
    <text evidence="1">Belongs to the peptidase S51 family.</text>
</comment>
<proteinExistence type="inferred from homology"/>
<dbReference type="RefSeq" id="WP_015760457.1">
    <property type="nucleotide sequence ID" value="NZ_AP031442.1"/>
</dbReference>
<evidence type="ECO:0000256" key="2">
    <source>
        <dbReference type="ARBA" id="ARBA00022670"/>
    </source>
</evidence>
<dbReference type="AlphaFoldDB" id="A0A369NEF2"/>
<evidence type="ECO:0000313" key="7">
    <source>
        <dbReference type="Proteomes" id="UP000253857"/>
    </source>
</evidence>
<dbReference type="PANTHER" id="PTHR20842:SF0">
    <property type="entry name" value="ALPHA-ASPARTYL DIPEPTIDASE"/>
    <property type="match status" value="1"/>
</dbReference>
<dbReference type="GO" id="GO:0008236">
    <property type="term" value="F:serine-type peptidase activity"/>
    <property type="evidence" value="ECO:0007669"/>
    <property type="project" value="UniProtKB-KW"/>
</dbReference>
<dbReference type="OMA" id="DFYVLPH"/>
<reference evidence="7 8" key="1">
    <citation type="journal article" date="2018" name="Elife">
        <title>Discovery and characterization of a prevalent human gut bacterial enzyme sufficient for the inactivation of a family of plant toxins.</title>
        <authorList>
            <person name="Koppel N."/>
            <person name="Bisanz J.E."/>
            <person name="Pandelia M.E."/>
            <person name="Turnbaugh P.J."/>
            <person name="Balskus E.P."/>
        </authorList>
    </citation>
    <scope>NUCLEOTIDE SEQUENCE [LARGE SCALE GENOMIC DNA]</scope>
    <source>
        <strain evidence="6 8">16A</strain>
        <strain evidence="5 7">FAA1-1-60AUCSF</strain>
    </source>
</reference>
<dbReference type="InterPro" id="IPR029062">
    <property type="entry name" value="Class_I_gatase-like"/>
</dbReference>
<dbReference type="InterPro" id="IPR005320">
    <property type="entry name" value="Peptidase_S51"/>
</dbReference>
<dbReference type="Pfam" id="PF03575">
    <property type="entry name" value="Peptidase_S51"/>
    <property type="match status" value="1"/>
</dbReference>
<dbReference type="EMBL" id="PPTY01000002">
    <property type="protein sequence ID" value="RDB88447.1"/>
    <property type="molecule type" value="Genomic_DNA"/>
</dbReference>
<gene>
    <name evidence="6" type="ORF">C1853_00170</name>
    <name evidence="5" type="ORF">C1871_03155</name>
</gene>
<evidence type="ECO:0000256" key="3">
    <source>
        <dbReference type="ARBA" id="ARBA00022801"/>
    </source>
</evidence>
<keyword evidence="2" id="KW-0645">Protease</keyword>
<evidence type="ECO:0000256" key="1">
    <source>
        <dbReference type="ARBA" id="ARBA00006534"/>
    </source>
</evidence>
<evidence type="ECO:0000256" key="4">
    <source>
        <dbReference type="ARBA" id="ARBA00022825"/>
    </source>
</evidence>
<keyword evidence="4" id="KW-0720">Serine protease</keyword>
<keyword evidence="3" id="KW-0378">Hydrolase</keyword>